<dbReference type="Proteomes" id="UP000824120">
    <property type="component" value="Chromosome 1"/>
</dbReference>
<sequence length="107" mass="11037">MSPNDFGDSPFVCLIAISCLPSTPSHFGLLGGIVLLHETIRVSRTGTKGKVNPFGESPSVLGDAQTSASSAQINCVLKDSSCDTPLPEILMLAILATCASSISTKSI</sequence>
<comment type="caution">
    <text evidence="1">The sequence shown here is derived from an EMBL/GenBank/DDBJ whole genome shotgun (WGS) entry which is preliminary data.</text>
</comment>
<gene>
    <name evidence="1" type="ORF">H5410_002474</name>
</gene>
<evidence type="ECO:0000313" key="1">
    <source>
        <dbReference type="EMBL" id="KAG5630757.1"/>
    </source>
</evidence>
<keyword evidence="2" id="KW-1185">Reference proteome</keyword>
<reference evidence="1 2" key="1">
    <citation type="submission" date="2020-09" db="EMBL/GenBank/DDBJ databases">
        <title>De no assembly of potato wild relative species, Solanum commersonii.</title>
        <authorList>
            <person name="Cho K."/>
        </authorList>
    </citation>
    <scope>NUCLEOTIDE SEQUENCE [LARGE SCALE GENOMIC DNA]</scope>
    <source>
        <strain evidence="1">LZ3.2</strain>
        <tissue evidence="1">Leaf</tissue>
    </source>
</reference>
<accession>A0A9J6B1V3</accession>
<protein>
    <submittedName>
        <fullName evidence="1">Uncharacterized protein</fullName>
    </submittedName>
</protein>
<dbReference type="EMBL" id="JACXVP010000001">
    <property type="protein sequence ID" value="KAG5630757.1"/>
    <property type="molecule type" value="Genomic_DNA"/>
</dbReference>
<name>A0A9J6B1V3_SOLCO</name>
<organism evidence="1 2">
    <name type="scientific">Solanum commersonii</name>
    <name type="common">Commerson's wild potato</name>
    <name type="synonym">Commerson's nightshade</name>
    <dbReference type="NCBI Taxonomy" id="4109"/>
    <lineage>
        <taxon>Eukaryota</taxon>
        <taxon>Viridiplantae</taxon>
        <taxon>Streptophyta</taxon>
        <taxon>Embryophyta</taxon>
        <taxon>Tracheophyta</taxon>
        <taxon>Spermatophyta</taxon>
        <taxon>Magnoliopsida</taxon>
        <taxon>eudicotyledons</taxon>
        <taxon>Gunneridae</taxon>
        <taxon>Pentapetalae</taxon>
        <taxon>asterids</taxon>
        <taxon>lamiids</taxon>
        <taxon>Solanales</taxon>
        <taxon>Solanaceae</taxon>
        <taxon>Solanoideae</taxon>
        <taxon>Solaneae</taxon>
        <taxon>Solanum</taxon>
    </lineage>
</organism>
<proteinExistence type="predicted"/>
<dbReference type="AlphaFoldDB" id="A0A9J6B1V3"/>
<evidence type="ECO:0000313" key="2">
    <source>
        <dbReference type="Proteomes" id="UP000824120"/>
    </source>
</evidence>